<gene>
    <name evidence="2" type="ORF">PMIN01_05984</name>
</gene>
<evidence type="ECO:0000313" key="3">
    <source>
        <dbReference type="Proteomes" id="UP000756921"/>
    </source>
</evidence>
<protein>
    <submittedName>
        <fullName evidence="2">Uncharacterized protein</fullName>
    </submittedName>
</protein>
<dbReference type="EMBL" id="WJXW01000005">
    <property type="protein sequence ID" value="KAF9736069.1"/>
    <property type="molecule type" value="Genomic_DNA"/>
</dbReference>
<keyword evidence="3" id="KW-1185">Reference proteome</keyword>
<evidence type="ECO:0000256" key="1">
    <source>
        <dbReference type="SAM" id="Phobius"/>
    </source>
</evidence>
<name>A0A9P6GL04_9PLEO</name>
<evidence type="ECO:0000313" key="2">
    <source>
        <dbReference type="EMBL" id="KAF9736069.1"/>
    </source>
</evidence>
<reference evidence="2" key="1">
    <citation type="journal article" date="2020" name="Mol. Plant Microbe Interact.">
        <title>Genome Sequence of the Biocontrol Agent Coniothyrium minitans strain Conio (IMI 134523).</title>
        <authorList>
            <person name="Patel D."/>
            <person name="Shittu T.A."/>
            <person name="Baroncelli R."/>
            <person name="Muthumeenakshi S."/>
            <person name="Osborne T.H."/>
            <person name="Janganan T.K."/>
            <person name="Sreenivasaprasad S."/>
        </authorList>
    </citation>
    <scope>NUCLEOTIDE SEQUENCE</scope>
    <source>
        <strain evidence="2">Conio</strain>
    </source>
</reference>
<comment type="caution">
    <text evidence="2">The sequence shown here is derived from an EMBL/GenBank/DDBJ whole genome shotgun (WGS) entry which is preliminary data.</text>
</comment>
<accession>A0A9P6GL04</accession>
<keyword evidence="1" id="KW-1133">Transmembrane helix</keyword>
<keyword evidence="1" id="KW-0472">Membrane</keyword>
<dbReference type="OrthoDB" id="3777748at2759"/>
<dbReference type="Proteomes" id="UP000756921">
    <property type="component" value="Unassembled WGS sequence"/>
</dbReference>
<feature type="transmembrane region" description="Helical" evidence="1">
    <location>
        <begin position="47"/>
        <end position="73"/>
    </location>
</feature>
<proteinExistence type="predicted"/>
<organism evidence="2 3">
    <name type="scientific">Paraphaeosphaeria minitans</name>
    <dbReference type="NCBI Taxonomy" id="565426"/>
    <lineage>
        <taxon>Eukaryota</taxon>
        <taxon>Fungi</taxon>
        <taxon>Dikarya</taxon>
        <taxon>Ascomycota</taxon>
        <taxon>Pezizomycotina</taxon>
        <taxon>Dothideomycetes</taxon>
        <taxon>Pleosporomycetidae</taxon>
        <taxon>Pleosporales</taxon>
        <taxon>Massarineae</taxon>
        <taxon>Didymosphaeriaceae</taxon>
        <taxon>Paraphaeosphaeria</taxon>
    </lineage>
</organism>
<keyword evidence="1" id="KW-0812">Transmembrane</keyword>
<sequence length="277" mass="30092">MGLAAAVVFGMQVLGAWIALQCTLDRVGARVARVRPVVAAMKVVDNFALVAGTTLCALLVLLPSFVFVVLEVFRFVQVRSRGDGNDSPGEQRGGDPGKTITAHMERVVGIVDELDAMGERMRRAALSLNLNPNLGEAQEVMEEKHEAVAAAEAKAAILSQTCGNVLLAVCRHSETMEKLYSAMSPEEVDDLIYCDCDEFEIRAEKLIALIRILKECMERQTDLVKTVDDLYPMIPTVPVGLTSPTSHPALKPIDSPMIGTTRGCIEDEIDDSGFMED</sequence>
<dbReference type="AlphaFoldDB" id="A0A9P6GL04"/>